<keyword evidence="2" id="KW-1185">Reference proteome</keyword>
<evidence type="ECO:0000313" key="1">
    <source>
        <dbReference type="EMBL" id="KGE85009.1"/>
    </source>
</evidence>
<evidence type="ECO:0000313" key="2">
    <source>
        <dbReference type="Proteomes" id="UP000029736"/>
    </source>
</evidence>
<dbReference type="RefSeq" id="WP_044229697.1">
    <property type="nucleotide sequence ID" value="NZ_JBKAGJ010000060.1"/>
</dbReference>
<dbReference type="AlphaFoldDB" id="A0A098RXU2"/>
<proteinExistence type="predicted"/>
<sequence>MTRFNAIILTVFTLLAWSCNDSQQQEVELSAPAPWVGYWDFQNYPGPNERAYLRVPDDNGFEVTEKNQMLEFREDGFVREFFWNRCATEPVIPTGWKDGTWTQSGSDPVVLQLTIEGQPRAYEILALDDTSLVVRSIQ</sequence>
<dbReference type="OrthoDB" id="9865940at2"/>
<reference evidence="1 2" key="1">
    <citation type="journal article" date="2014" name="Int. J. Syst. Evol. Microbiol.">
        <title>Phaeodactylibacter xiamenensis gen. nov., sp. nov., a member of the family Saprospiraceae isolated from the marine alga Phaeodactylum tricornutum.</title>
        <authorList>
            <person name="Chen Z.Jr."/>
            <person name="Lei X."/>
            <person name="Lai Q."/>
            <person name="Li Y."/>
            <person name="Zhang B."/>
            <person name="Zhang J."/>
            <person name="Zhang H."/>
            <person name="Yang L."/>
            <person name="Zheng W."/>
            <person name="Tian Y."/>
            <person name="Yu Z."/>
            <person name="Xu H.Jr."/>
            <person name="Zheng T."/>
        </authorList>
    </citation>
    <scope>NUCLEOTIDE SEQUENCE [LARGE SCALE GENOMIC DNA]</scope>
    <source>
        <strain evidence="1 2">KD52</strain>
    </source>
</reference>
<organism evidence="1 2">
    <name type="scientific">Phaeodactylibacter xiamenensis</name>
    <dbReference type="NCBI Taxonomy" id="1524460"/>
    <lineage>
        <taxon>Bacteria</taxon>
        <taxon>Pseudomonadati</taxon>
        <taxon>Bacteroidota</taxon>
        <taxon>Saprospiria</taxon>
        <taxon>Saprospirales</taxon>
        <taxon>Haliscomenobacteraceae</taxon>
        <taxon>Phaeodactylibacter</taxon>
    </lineage>
</organism>
<accession>A0A098RXU2</accession>
<dbReference type="EMBL" id="JPOS01000097">
    <property type="protein sequence ID" value="KGE85009.1"/>
    <property type="molecule type" value="Genomic_DNA"/>
</dbReference>
<protein>
    <submittedName>
        <fullName evidence="1">Uncharacterized protein</fullName>
    </submittedName>
</protein>
<gene>
    <name evidence="1" type="ORF">IX84_30250</name>
</gene>
<comment type="caution">
    <text evidence="1">The sequence shown here is derived from an EMBL/GenBank/DDBJ whole genome shotgun (WGS) entry which is preliminary data.</text>
</comment>
<name>A0A098RXU2_9BACT</name>
<dbReference type="Proteomes" id="UP000029736">
    <property type="component" value="Unassembled WGS sequence"/>
</dbReference>